<gene>
    <name evidence="1" type="ORF">COR50_20755</name>
</gene>
<dbReference type="EMBL" id="CP023777">
    <property type="protein sequence ID" value="ATL49412.1"/>
    <property type="molecule type" value="Genomic_DNA"/>
</dbReference>
<protein>
    <submittedName>
        <fullName evidence="1">Uncharacterized protein</fullName>
    </submittedName>
</protein>
<reference evidence="1 2" key="1">
    <citation type="submission" date="2017-10" db="EMBL/GenBank/DDBJ databases">
        <title>Paenichitinophaga pekingensis gen. nov., sp. nov., isolated from activated sludge.</title>
        <authorList>
            <person name="Jin D."/>
            <person name="Kong X."/>
            <person name="Deng Y."/>
            <person name="Bai Z."/>
        </authorList>
    </citation>
    <scope>NUCLEOTIDE SEQUENCE [LARGE SCALE GENOMIC DNA]</scope>
    <source>
        <strain evidence="1 2">13</strain>
    </source>
</reference>
<dbReference type="KEGG" id="cbae:COR50_20755"/>
<name>A0A291QZU5_9BACT</name>
<sequence length="67" mass="7579">MMVNKLVSGMLEHQKQTISEISPTTAKTSINCVFGYAQTQLMRLSKPVRKSPYLIIIKSKTHSQNNK</sequence>
<proteinExistence type="predicted"/>
<evidence type="ECO:0000313" key="1">
    <source>
        <dbReference type="EMBL" id="ATL49412.1"/>
    </source>
</evidence>
<dbReference type="Proteomes" id="UP000220133">
    <property type="component" value="Chromosome"/>
</dbReference>
<organism evidence="1 2">
    <name type="scientific">Chitinophaga caeni</name>
    <dbReference type="NCBI Taxonomy" id="2029983"/>
    <lineage>
        <taxon>Bacteria</taxon>
        <taxon>Pseudomonadati</taxon>
        <taxon>Bacteroidota</taxon>
        <taxon>Chitinophagia</taxon>
        <taxon>Chitinophagales</taxon>
        <taxon>Chitinophagaceae</taxon>
        <taxon>Chitinophaga</taxon>
    </lineage>
</organism>
<accession>A0A291QZU5</accession>
<keyword evidence="2" id="KW-1185">Reference proteome</keyword>
<dbReference type="AlphaFoldDB" id="A0A291QZU5"/>
<evidence type="ECO:0000313" key="2">
    <source>
        <dbReference type="Proteomes" id="UP000220133"/>
    </source>
</evidence>